<dbReference type="Proteomes" id="UP000627715">
    <property type="component" value="Unassembled WGS sequence"/>
</dbReference>
<name>A0A916QN16_9GAMM</name>
<accession>A0A916QN16</accession>
<keyword evidence="1" id="KW-0812">Transmembrane</keyword>
<dbReference type="AlphaFoldDB" id="A0A916QN16"/>
<dbReference type="Pfam" id="PF11391">
    <property type="entry name" value="DUF2798"/>
    <property type="match status" value="1"/>
</dbReference>
<evidence type="ECO:0008006" key="4">
    <source>
        <dbReference type="Google" id="ProtNLM"/>
    </source>
</evidence>
<dbReference type="RefSeq" id="WP_068810694.1">
    <property type="nucleotide sequence ID" value="NZ_BMIY01000014.1"/>
</dbReference>
<protein>
    <recommendedName>
        <fullName evidence="4">DUF2798 domain-containing protein</fullName>
    </recommendedName>
</protein>
<feature type="transmembrane region" description="Helical" evidence="1">
    <location>
        <begin position="37"/>
        <end position="60"/>
    </location>
</feature>
<keyword evidence="1" id="KW-0472">Membrane</keyword>
<feature type="transmembrane region" description="Helical" evidence="1">
    <location>
        <begin position="7"/>
        <end position="31"/>
    </location>
</feature>
<gene>
    <name evidence="2" type="ORF">GCM10011403_28470</name>
</gene>
<keyword evidence="1" id="KW-1133">Transmembrane helix</keyword>
<sequence length="71" mass="8154">MKHRFIFAVLMSWVLTFFMSAWVTFINIGLVADFTDYWLPAWLLAWPAAGVVSFTCGPTVQQLSLKITRKL</sequence>
<evidence type="ECO:0000313" key="3">
    <source>
        <dbReference type="Proteomes" id="UP000627715"/>
    </source>
</evidence>
<reference evidence="2" key="1">
    <citation type="journal article" date="2014" name="Int. J. Syst. Evol. Microbiol.">
        <title>Complete genome sequence of Corynebacterium casei LMG S-19264T (=DSM 44701T), isolated from a smear-ripened cheese.</title>
        <authorList>
            <consortium name="US DOE Joint Genome Institute (JGI-PGF)"/>
            <person name="Walter F."/>
            <person name="Albersmeier A."/>
            <person name="Kalinowski J."/>
            <person name="Ruckert C."/>
        </authorList>
    </citation>
    <scope>NUCLEOTIDE SEQUENCE</scope>
    <source>
        <strain evidence="2">CGMCC 1.15425</strain>
    </source>
</reference>
<dbReference type="EMBL" id="BMIY01000014">
    <property type="protein sequence ID" value="GFZ83235.1"/>
    <property type="molecule type" value="Genomic_DNA"/>
</dbReference>
<dbReference type="OrthoDB" id="8481133at2"/>
<dbReference type="InterPro" id="IPR021529">
    <property type="entry name" value="DUF2798"/>
</dbReference>
<evidence type="ECO:0000256" key="1">
    <source>
        <dbReference type="SAM" id="Phobius"/>
    </source>
</evidence>
<comment type="caution">
    <text evidence="2">The sequence shown here is derived from an EMBL/GenBank/DDBJ whole genome shotgun (WGS) entry which is preliminary data.</text>
</comment>
<keyword evidence="3" id="KW-1185">Reference proteome</keyword>
<organism evidence="2 3">
    <name type="scientific">Pseudohongiella nitratireducens</name>
    <dbReference type="NCBI Taxonomy" id="1768907"/>
    <lineage>
        <taxon>Bacteria</taxon>
        <taxon>Pseudomonadati</taxon>
        <taxon>Pseudomonadota</taxon>
        <taxon>Gammaproteobacteria</taxon>
        <taxon>Pseudomonadales</taxon>
        <taxon>Pseudohongiellaceae</taxon>
        <taxon>Pseudohongiella</taxon>
    </lineage>
</organism>
<proteinExistence type="predicted"/>
<evidence type="ECO:0000313" key="2">
    <source>
        <dbReference type="EMBL" id="GFZ83235.1"/>
    </source>
</evidence>
<reference evidence="2" key="2">
    <citation type="submission" date="2020-09" db="EMBL/GenBank/DDBJ databases">
        <authorList>
            <person name="Sun Q."/>
            <person name="Zhou Y."/>
        </authorList>
    </citation>
    <scope>NUCLEOTIDE SEQUENCE</scope>
    <source>
        <strain evidence="2">CGMCC 1.15425</strain>
    </source>
</reference>